<accession>A0A2S2R5T7</accession>
<dbReference type="InterPro" id="IPR006578">
    <property type="entry name" value="MADF-dom"/>
</dbReference>
<gene>
    <name evidence="2" type="primary">Adf1_2</name>
    <name evidence="2" type="ORF">g.152409</name>
</gene>
<sequence length="142" mass="16680">MMASTLVFSVFDDEILIQEVQKNPVLFNIGDKNYKNIILKDNIWKDIFLKLGKSVDVTKKRWKNIRDSYARNKRKPSTGSAASNNKKWTLAPHFDFLGTKEGTYIYIIYLHLRYNVIYFNACFIKLNHNIMLVMIKNLVDIN</sequence>
<dbReference type="GO" id="GO:0005667">
    <property type="term" value="C:transcription regulator complex"/>
    <property type="evidence" value="ECO:0007669"/>
    <property type="project" value="TreeGrafter"/>
</dbReference>
<evidence type="ECO:0000313" key="2">
    <source>
        <dbReference type="EMBL" id="MBY85417.1"/>
    </source>
</evidence>
<dbReference type="EMBL" id="GGMS01016214">
    <property type="protein sequence ID" value="MBY85417.1"/>
    <property type="molecule type" value="Transcribed_RNA"/>
</dbReference>
<feature type="domain" description="MADF" evidence="1">
    <location>
        <begin position="15"/>
        <end position="102"/>
    </location>
</feature>
<dbReference type="GO" id="GO:0006357">
    <property type="term" value="P:regulation of transcription by RNA polymerase II"/>
    <property type="evidence" value="ECO:0007669"/>
    <property type="project" value="TreeGrafter"/>
</dbReference>
<dbReference type="InterPro" id="IPR039353">
    <property type="entry name" value="TF_Adf1"/>
</dbReference>
<dbReference type="AlphaFoldDB" id="A0A2S2R5T7"/>
<name>A0A2S2R5T7_9HEMI</name>
<evidence type="ECO:0000259" key="1">
    <source>
        <dbReference type="PROSITE" id="PS51029"/>
    </source>
</evidence>
<dbReference type="PANTHER" id="PTHR12243:SF67">
    <property type="entry name" value="COREPRESSOR OF PANGOLIN, ISOFORM A-RELATED"/>
    <property type="match status" value="1"/>
</dbReference>
<reference evidence="2" key="1">
    <citation type="submission" date="2018-04" db="EMBL/GenBank/DDBJ databases">
        <title>Transcriptome assembly of Sipha flava.</title>
        <authorList>
            <person name="Scully E.D."/>
            <person name="Geib S.M."/>
            <person name="Palmer N.A."/>
            <person name="Koch K."/>
            <person name="Bradshaw J."/>
            <person name="Heng-Moss T."/>
            <person name="Sarath G."/>
        </authorList>
    </citation>
    <scope>NUCLEOTIDE SEQUENCE</scope>
</reference>
<dbReference type="PROSITE" id="PS51029">
    <property type="entry name" value="MADF"/>
    <property type="match status" value="1"/>
</dbReference>
<dbReference type="GO" id="GO:0005634">
    <property type="term" value="C:nucleus"/>
    <property type="evidence" value="ECO:0007669"/>
    <property type="project" value="TreeGrafter"/>
</dbReference>
<dbReference type="SMART" id="SM00595">
    <property type="entry name" value="MADF"/>
    <property type="match status" value="1"/>
</dbReference>
<organism evidence="2">
    <name type="scientific">Sipha flava</name>
    <name type="common">yellow sugarcane aphid</name>
    <dbReference type="NCBI Taxonomy" id="143950"/>
    <lineage>
        <taxon>Eukaryota</taxon>
        <taxon>Metazoa</taxon>
        <taxon>Ecdysozoa</taxon>
        <taxon>Arthropoda</taxon>
        <taxon>Hexapoda</taxon>
        <taxon>Insecta</taxon>
        <taxon>Pterygota</taxon>
        <taxon>Neoptera</taxon>
        <taxon>Paraneoptera</taxon>
        <taxon>Hemiptera</taxon>
        <taxon>Sternorrhyncha</taxon>
        <taxon>Aphidomorpha</taxon>
        <taxon>Aphidoidea</taxon>
        <taxon>Aphididae</taxon>
        <taxon>Sipha</taxon>
    </lineage>
</organism>
<protein>
    <submittedName>
        <fullName evidence="2">Transcription factor Adf-1</fullName>
    </submittedName>
</protein>
<dbReference type="OrthoDB" id="6600747at2759"/>
<proteinExistence type="predicted"/>
<dbReference type="Pfam" id="PF10545">
    <property type="entry name" value="MADF_DNA_bdg"/>
    <property type="match status" value="1"/>
</dbReference>
<dbReference type="PANTHER" id="PTHR12243">
    <property type="entry name" value="MADF DOMAIN TRANSCRIPTION FACTOR"/>
    <property type="match status" value="1"/>
</dbReference>